<protein>
    <recommendedName>
        <fullName evidence="3">Nuclear transport factor 2 family protein</fullName>
    </recommendedName>
</protein>
<dbReference type="Gene3D" id="3.10.450.50">
    <property type="match status" value="1"/>
</dbReference>
<reference evidence="1" key="1">
    <citation type="journal article" date="2014" name="Int. J. Syst. Evol. Microbiol.">
        <title>Complete genome sequence of Corynebacterium casei LMG S-19264T (=DSM 44701T), isolated from a smear-ripened cheese.</title>
        <authorList>
            <consortium name="US DOE Joint Genome Institute (JGI-PGF)"/>
            <person name="Walter F."/>
            <person name="Albersmeier A."/>
            <person name="Kalinowski J."/>
            <person name="Ruckert C."/>
        </authorList>
    </citation>
    <scope>NUCLEOTIDE SEQUENCE</scope>
    <source>
        <strain evidence="1">CGMCC 4.5737</strain>
    </source>
</reference>
<keyword evidence="2" id="KW-1185">Reference proteome</keyword>
<name>A0A8J3FU90_9PSEU</name>
<dbReference type="Proteomes" id="UP000637578">
    <property type="component" value="Unassembled WGS sequence"/>
</dbReference>
<evidence type="ECO:0000313" key="2">
    <source>
        <dbReference type="Proteomes" id="UP000637578"/>
    </source>
</evidence>
<reference evidence="1" key="2">
    <citation type="submission" date="2020-09" db="EMBL/GenBank/DDBJ databases">
        <authorList>
            <person name="Sun Q."/>
            <person name="Zhou Y."/>
        </authorList>
    </citation>
    <scope>NUCLEOTIDE SEQUENCE</scope>
    <source>
        <strain evidence="1">CGMCC 4.5737</strain>
    </source>
</reference>
<evidence type="ECO:0000313" key="1">
    <source>
        <dbReference type="EMBL" id="GGM32978.1"/>
    </source>
</evidence>
<proteinExistence type="predicted"/>
<sequence length="104" mass="12156">MRPESLSNPVVRRVIVAMRDGDRKSFLDAFALGAEMTDDGTSQQLQTWADREVFRSHGHLEVEREENDGLYLTGRYQSDQWDMPTYWRFEVEEDKITRMDVGAL</sequence>
<evidence type="ECO:0008006" key="3">
    <source>
        <dbReference type="Google" id="ProtNLM"/>
    </source>
</evidence>
<comment type="caution">
    <text evidence="1">The sequence shown here is derived from an EMBL/GenBank/DDBJ whole genome shotgun (WGS) entry which is preliminary data.</text>
</comment>
<dbReference type="InterPro" id="IPR032710">
    <property type="entry name" value="NTF2-like_dom_sf"/>
</dbReference>
<organism evidence="1 2">
    <name type="scientific">Longimycelium tulufanense</name>
    <dbReference type="NCBI Taxonomy" id="907463"/>
    <lineage>
        <taxon>Bacteria</taxon>
        <taxon>Bacillati</taxon>
        <taxon>Actinomycetota</taxon>
        <taxon>Actinomycetes</taxon>
        <taxon>Pseudonocardiales</taxon>
        <taxon>Pseudonocardiaceae</taxon>
        <taxon>Longimycelium</taxon>
    </lineage>
</organism>
<accession>A0A8J3FU90</accession>
<gene>
    <name evidence="1" type="ORF">GCM10012275_00430</name>
</gene>
<dbReference type="RefSeq" id="WP_189052749.1">
    <property type="nucleotide sequence ID" value="NZ_BMMK01000001.1"/>
</dbReference>
<dbReference type="EMBL" id="BMMK01000001">
    <property type="protein sequence ID" value="GGM32978.1"/>
    <property type="molecule type" value="Genomic_DNA"/>
</dbReference>
<dbReference type="SUPFAM" id="SSF54427">
    <property type="entry name" value="NTF2-like"/>
    <property type="match status" value="1"/>
</dbReference>
<dbReference type="AlphaFoldDB" id="A0A8J3FU90"/>